<protein>
    <submittedName>
        <fullName evidence="2">Uncharacterized protein</fullName>
    </submittedName>
</protein>
<evidence type="ECO:0000313" key="2">
    <source>
        <dbReference type="EMBL" id="MDI1435475.1"/>
    </source>
</evidence>
<dbReference type="RefSeq" id="WP_136972235.1">
    <property type="nucleotide sequence ID" value="NZ_JARZHI010000059.1"/>
</dbReference>
<proteinExistence type="predicted"/>
<accession>A0ABT6P4D2</accession>
<dbReference type="EMBL" id="JARZHI010000059">
    <property type="protein sequence ID" value="MDI1435475.1"/>
    <property type="molecule type" value="Genomic_DNA"/>
</dbReference>
<sequence length="186" mass="20908">MRRKVRTERGRRQGRREGGGGGGLDADLRDVFQAFFEVREASPDVCDFFPAVEHGFPVVRGSSSEVAHLFPEVKNLSSEVAHLFPEVRNLSSEVVDFFPEVREHPKAYEGLWKERKHLLSEVDRPPTGDEVTSWGTFVSTSQGGRRFRWTLVFPPGALLRQGSYEALEARQAPSFGRLRSSDHAAP</sequence>
<keyword evidence="3" id="KW-1185">Reference proteome</keyword>
<name>A0ABT6P4D2_9BACT</name>
<organism evidence="2 3">
    <name type="scientific">Polyangium sorediatum</name>
    <dbReference type="NCBI Taxonomy" id="889274"/>
    <lineage>
        <taxon>Bacteria</taxon>
        <taxon>Pseudomonadati</taxon>
        <taxon>Myxococcota</taxon>
        <taxon>Polyangia</taxon>
        <taxon>Polyangiales</taxon>
        <taxon>Polyangiaceae</taxon>
        <taxon>Polyangium</taxon>
    </lineage>
</organism>
<reference evidence="2 3" key="1">
    <citation type="submission" date="2023-04" db="EMBL/GenBank/DDBJ databases">
        <title>The genome sequence of Polyangium sorediatum DSM14670.</title>
        <authorList>
            <person name="Zhang X."/>
        </authorList>
    </citation>
    <scope>NUCLEOTIDE SEQUENCE [LARGE SCALE GENOMIC DNA]</scope>
    <source>
        <strain evidence="2 3">DSM 14670</strain>
    </source>
</reference>
<gene>
    <name evidence="2" type="ORF">QHF89_38590</name>
</gene>
<dbReference type="Proteomes" id="UP001160301">
    <property type="component" value="Unassembled WGS sequence"/>
</dbReference>
<evidence type="ECO:0000313" key="3">
    <source>
        <dbReference type="Proteomes" id="UP001160301"/>
    </source>
</evidence>
<feature type="compositionally biased region" description="Basic and acidic residues" evidence="1">
    <location>
        <begin position="7"/>
        <end position="18"/>
    </location>
</feature>
<comment type="caution">
    <text evidence="2">The sequence shown here is derived from an EMBL/GenBank/DDBJ whole genome shotgun (WGS) entry which is preliminary data.</text>
</comment>
<feature type="region of interest" description="Disordered" evidence="1">
    <location>
        <begin position="1"/>
        <end position="24"/>
    </location>
</feature>
<evidence type="ECO:0000256" key="1">
    <source>
        <dbReference type="SAM" id="MobiDB-lite"/>
    </source>
</evidence>